<accession>F0YMA1</accession>
<dbReference type="OrthoDB" id="206993at2759"/>
<evidence type="ECO:0000313" key="2">
    <source>
        <dbReference type="EMBL" id="EGB03752.1"/>
    </source>
</evidence>
<dbReference type="KEGG" id="aaf:AURANDRAFT_67751"/>
<feature type="chain" id="PRO_5003263129" evidence="1">
    <location>
        <begin position="19"/>
        <end position="1046"/>
    </location>
</feature>
<dbReference type="AlphaFoldDB" id="F0YMA1"/>
<name>F0YMA1_AURAN</name>
<dbReference type="GeneID" id="20226419"/>
<reference evidence="2 3" key="1">
    <citation type="journal article" date="2011" name="Proc. Natl. Acad. Sci. U.S.A.">
        <title>Niche of harmful alga Aureococcus anophagefferens revealed through ecogenomics.</title>
        <authorList>
            <person name="Gobler C.J."/>
            <person name="Berry D.L."/>
            <person name="Dyhrman S.T."/>
            <person name="Wilhelm S.W."/>
            <person name="Salamov A."/>
            <person name="Lobanov A.V."/>
            <person name="Zhang Y."/>
            <person name="Collier J.L."/>
            <person name="Wurch L.L."/>
            <person name="Kustka A.B."/>
            <person name="Dill B.D."/>
            <person name="Shah M."/>
            <person name="VerBerkmoes N.C."/>
            <person name="Kuo A."/>
            <person name="Terry A."/>
            <person name="Pangilinan J."/>
            <person name="Lindquist E.A."/>
            <person name="Lucas S."/>
            <person name="Paulsen I.T."/>
            <person name="Hattenrath-Lehmann T.K."/>
            <person name="Talmage S.C."/>
            <person name="Walker E.A."/>
            <person name="Koch F."/>
            <person name="Burson A.M."/>
            <person name="Marcoval M.A."/>
            <person name="Tang Y.Z."/>
            <person name="Lecleir G.R."/>
            <person name="Coyne K.J."/>
            <person name="Berg G.M."/>
            <person name="Bertrand E.M."/>
            <person name="Saito M.A."/>
            <person name="Gladyshev V.N."/>
            <person name="Grigoriev I.V."/>
        </authorList>
    </citation>
    <scope>NUCLEOTIDE SEQUENCE [LARGE SCALE GENOMIC DNA]</scope>
    <source>
        <strain evidence="3">CCMP 1984</strain>
    </source>
</reference>
<sequence length="1046" mass="111611">MAGRAFAVLLLCAARCAGAGVDISFEVNDLSVAGDEFVVRLSIDRERLVVDDDVAALVRDGLRRVVAGRISDDHVATLVPAALAEARDVAAAQVAAEAPIRALLTPTAAVGAAFRWGDRADGLAAHVAFAVRAARRGLSALTAPDYRGALDIVGMSDAYGRHLLNNLLNAAGSRYLEIGTFKGSTLVAAKRPRQNQIFKALAGNEFQVDRALAVDSYAFGGDATFVGDIRQSGAEVRDEALANLETFLDPRAADRRELRVADCFSVDAATIGRFNVYLYDGDHEYDDQFRAFTHFDEALEDVFVALVDDWNHEPVRLGTRDAFARLGYDVVYGEVLGGGRANGASINEHSVLKLPNPWWNGLYVAVVRKMKAHAELYISKSLYAEAHCPGYDDVFVVRLACDDERVEDGYHRFFIERAEACGGPPLASIVGRVDLLRTTATTLLGGALDGILDRVDALLLDDVCFSDGAAFCFVGAELVEAVVAPPRSAGAVVPVAWSLYADSDRDIIVIFDVAVAAGPGVDAAATAAWLCAESAPRVYLRTPCVAGDVARRLDAAEPRLVDVTLRRPIRMYDKHDGSWVRTGVGTYAQTAGAAPPKIDVWSGVAMVAADTDFGGLGCRPAEAARQRVAVLFVGEVRLRDADSFRALQDATAGCDGFVATYARHFPTARELFGRPDRVVGVDGAVAACEICGQKGGGRLISWVQLQAALDAFEPELRRYDVLVKTRTDLDFHPPYASLVPAVGRVHAEIFVEVAYAAPPVFYAAFGNCVDRLIKPWFARGDGFGFSRRNSTRPVYVPLNWTNALESDLTALRWRWLHVPERLGGAIATPRDLKRVIFDHLPELEGARTGEPAVLADAMEACAVNEFASALCGQFGLFSSETFMAYAILQAAPACLIAGRQNLSPGNLYSLAEDRHAFTWAADDDEACPYAFDGGAAPPAADVVPGFASCAYAATFDDATRVSVTIDATADAANVERAAQDLARAIPAAVAAAAAAAGCGAACREAQLAANIEGERRACFAAAAKRAADVASSDIASIDLYASEVKK</sequence>
<feature type="signal peptide" evidence="1">
    <location>
        <begin position="1"/>
        <end position="18"/>
    </location>
</feature>
<protein>
    <submittedName>
        <fullName evidence="2">Uncharacterized protein</fullName>
    </submittedName>
</protein>
<evidence type="ECO:0000256" key="1">
    <source>
        <dbReference type="SAM" id="SignalP"/>
    </source>
</evidence>
<proteinExistence type="predicted"/>
<dbReference type="InParanoid" id="F0YMA1"/>
<gene>
    <name evidence="2" type="ORF">AURANDRAFT_67751</name>
</gene>
<dbReference type="Proteomes" id="UP000002729">
    <property type="component" value="Unassembled WGS sequence"/>
</dbReference>
<dbReference type="RefSeq" id="XP_009041537.1">
    <property type="nucleotide sequence ID" value="XM_009043289.1"/>
</dbReference>
<dbReference type="EMBL" id="GL833162">
    <property type="protein sequence ID" value="EGB03752.1"/>
    <property type="molecule type" value="Genomic_DNA"/>
</dbReference>
<evidence type="ECO:0000313" key="3">
    <source>
        <dbReference type="Proteomes" id="UP000002729"/>
    </source>
</evidence>
<organism evidence="3">
    <name type="scientific">Aureococcus anophagefferens</name>
    <name type="common">Harmful bloom alga</name>
    <dbReference type="NCBI Taxonomy" id="44056"/>
    <lineage>
        <taxon>Eukaryota</taxon>
        <taxon>Sar</taxon>
        <taxon>Stramenopiles</taxon>
        <taxon>Ochrophyta</taxon>
        <taxon>Pelagophyceae</taxon>
        <taxon>Pelagomonadales</taxon>
        <taxon>Pelagomonadaceae</taxon>
        <taxon>Aureococcus</taxon>
    </lineage>
</organism>
<keyword evidence="3" id="KW-1185">Reference proteome</keyword>
<keyword evidence="1" id="KW-0732">Signal</keyword>